<dbReference type="InterPro" id="IPR002933">
    <property type="entry name" value="Peptidase_M20"/>
</dbReference>
<evidence type="ECO:0000259" key="1">
    <source>
        <dbReference type="Pfam" id="PF07687"/>
    </source>
</evidence>
<dbReference type="EMBL" id="UOGC01000144">
    <property type="protein sequence ID" value="VAX22899.1"/>
    <property type="molecule type" value="Genomic_DNA"/>
</dbReference>
<dbReference type="CDD" id="cd05672">
    <property type="entry name" value="M20_ACY1L2-like"/>
    <property type="match status" value="1"/>
</dbReference>
<dbReference type="NCBIfam" id="TIGR01891">
    <property type="entry name" value="amidohydrolases"/>
    <property type="match status" value="1"/>
</dbReference>
<name>A0A3B1BY71_9ZZZZ</name>
<protein>
    <submittedName>
        <fullName evidence="2">N-acyl-L-amino acid amidohydrolase</fullName>
        <ecNumber evidence="2">3.5.1.14</ecNumber>
    </submittedName>
</protein>
<dbReference type="PANTHER" id="PTHR30575:SF0">
    <property type="entry name" value="XAA-ARG DIPEPTIDASE"/>
    <property type="match status" value="1"/>
</dbReference>
<dbReference type="InterPro" id="IPR017439">
    <property type="entry name" value="Amidohydrolase"/>
</dbReference>
<dbReference type="InterPro" id="IPR017144">
    <property type="entry name" value="Xaa-Arg_dipeptidase"/>
</dbReference>
<dbReference type="FunFam" id="3.30.70.360:FF:000004">
    <property type="entry name" value="Peptidase M20 domain-containing protein 2"/>
    <property type="match status" value="1"/>
</dbReference>
<proteinExistence type="predicted"/>
<dbReference type="Pfam" id="PF01546">
    <property type="entry name" value="Peptidase_M20"/>
    <property type="match status" value="1"/>
</dbReference>
<dbReference type="GO" id="GO:0046657">
    <property type="term" value="P:folic acid catabolic process"/>
    <property type="evidence" value="ECO:0007669"/>
    <property type="project" value="TreeGrafter"/>
</dbReference>
<reference evidence="2" key="1">
    <citation type="submission" date="2018-06" db="EMBL/GenBank/DDBJ databases">
        <authorList>
            <person name="Zhirakovskaya E."/>
        </authorList>
    </citation>
    <scope>NUCLEOTIDE SEQUENCE</scope>
</reference>
<organism evidence="2">
    <name type="scientific">hydrothermal vent metagenome</name>
    <dbReference type="NCBI Taxonomy" id="652676"/>
    <lineage>
        <taxon>unclassified sequences</taxon>
        <taxon>metagenomes</taxon>
        <taxon>ecological metagenomes</taxon>
    </lineage>
</organism>
<dbReference type="AlphaFoldDB" id="A0A3B1BY71"/>
<dbReference type="GO" id="GO:0071713">
    <property type="term" value="F:para-aminobenzoyl-glutamate hydrolase activity"/>
    <property type="evidence" value="ECO:0007669"/>
    <property type="project" value="TreeGrafter"/>
</dbReference>
<feature type="domain" description="Peptidase M20 dimerisation" evidence="1">
    <location>
        <begin position="168"/>
        <end position="263"/>
    </location>
</feature>
<dbReference type="GO" id="GO:0005737">
    <property type="term" value="C:cytoplasm"/>
    <property type="evidence" value="ECO:0007669"/>
    <property type="project" value="TreeGrafter"/>
</dbReference>
<dbReference type="SUPFAM" id="SSF53187">
    <property type="entry name" value="Zn-dependent exopeptidases"/>
    <property type="match status" value="1"/>
</dbReference>
<dbReference type="GO" id="GO:0004046">
    <property type="term" value="F:aminoacylase activity"/>
    <property type="evidence" value="ECO:0007669"/>
    <property type="project" value="UniProtKB-EC"/>
</dbReference>
<dbReference type="InterPro" id="IPR011650">
    <property type="entry name" value="Peptidase_M20_dimer"/>
</dbReference>
<dbReference type="EC" id="3.5.1.14" evidence="2"/>
<dbReference type="GO" id="GO:0016805">
    <property type="term" value="F:dipeptidase activity"/>
    <property type="evidence" value="ECO:0007669"/>
    <property type="project" value="InterPro"/>
</dbReference>
<dbReference type="Gene3D" id="3.30.70.360">
    <property type="match status" value="1"/>
</dbReference>
<dbReference type="InterPro" id="IPR052030">
    <property type="entry name" value="Peptidase_M20/M20A_hydrolases"/>
</dbReference>
<dbReference type="SUPFAM" id="SSF55031">
    <property type="entry name" value="Bacterial exopeptidase dimerisation domain"/>
    <property type="match status" value="1"/>
</dbReference>
<dbReference type="PIRSF" id="PIRSF037226">
    <property type="entry name" value="Amidohydrolase_ACY1L2_prd"/>
    <property type="match status" value="1"/>
</dbReference>
<evidence type="ECO:0000313" key="2">
    <source>
        <dbReference type="EMBL" id="VAX22899.1"/>
    </source>
</evidence>
<dbReference type="Pfam" id="PF07687">
    <property type="entry name" value="M20_dimer"/>
    <property type="match status" value="1"/>
</dbReference>
<dbReference type="InterPro" id="IPR036264">
    <property type="entry name" value="Bact_exopeptidase_dim_dom"/>
</dbReference>
<gene>
    <name evidence="2" type="ORF">MNBD_NITROSPINAE01-775</name>
</gene>
<dbReference type="PANTHER" id="PTHR30575">
    <property type="entry name" value="PEPTIDASE M20"/>
    <property type="match status" value="1"/>
</dbReference>
<sequence length="393" mass="42692">MNAKQKIAKTIVDLSSDMAKINRAIFDKPELCYEEVFAAQLTADYLESNGFTITKPFAGLKTAFLARHKGKGKGPNIALIAEYDALPQIGHACGHSMIAATACGAAVAIAKTFPEHPGSLLVIGTPAEEGGGGKIKMIDKGVFKNVDAAIMVHPSNKTRVIARMYAIHDMEVTFTGRSAHAAAFPDQGINALDAGVLFYNAVSALRQQIRGEARIHGIFTHGGDAPNIIPEKVIMRFFVRALDALYFRELVGKVKECARGAAKSTGCKVKFKKIGYEYEPFYPSHPIGYAFRKNMSMAGIEEENFGEAEEIGSSDIGNLSQIIPTLHPEYAIGDRGDINHSRNFLKAVMSKKGEKMMLGMTQAMAMTVYDLLSDPKLLASAKKEFKNQKQALA</sequence>
<keyword evidence="2" id="KW-0378">Hydrolase</keyword>
<accession>A0A3B1BY71</accession>
<dbReference type="Gene3D" id="3.40.630.10">
    <property type="entry name" value="Zn peptidases"/>
    <property type="match status" value="1"/>
</dbReference>